<evidence type="ECO:0000313" key="3">
    <source>
        <dbReference type="EMBL" id="KTD26111.1"/>
    </source>
</evidence>
<proteinExistence type="predicted"/>
<keyword evidence="4" id="KW-1185">Reference proteome</keyword>
<dbReference type="PROSITE" id="PS50110">
    <property type="entry name" value="RESPONSE_REGULATORY"/>
    <property type="match status" value="1"/>
</dbReference>
<dbReference type="RefSeq" id="WP_028373440.1">
    <property type="nucleotide sequence ID" value="NZ_CAAAJD010000015.1"/>
</dbReference>
<protein>
    <submittedName>
        <fullName evidence="3">Two-component response regulator</fullName>
    </submittedName>
</protein>
<name>A0A0W0W1E0_9GAMM</name>
<feature type="domain" description="Response regulatory" evidence="2">
    <location>
        <begin position="8"/>
        <end position="136"/>
    </location>
</feature>
<reference evidence="3 4" key="1">
    <citation type="submission" date="2015-11" db="EMBL/GenBank/DDBJ databases">
        <title>Genomic analysis of 38 Legionella species identifies large and diverse effector repertoires.</title>
        <authorList>
            <person name="Burstein D."/>
            <person name="Amaro F."/>
            <person name="Zusman T."/>
            <person name="Lifshitz Z."/>
            <person name="Cohen O."/>
            <person name="Gilbert J.A."/>
            <person name="Pupko T."/>
            <person name="Shuman H.A."/>
            <person name="Segal G."/>
        </authorList>
    </citation>
    <scope>NUCLEOTIDE SEQUENCE [LARGE SCALE GENOMIC DNA]</scope>
    <source>
        <strain evidence="3 4">ATCC 49751</strain>
    </source>
</reference>
<organism evidence="3 4">
    <name type="scientific">Legionella lansingensis</name>
    <dbReference type="NCBI Taxonomy" id="45067"/>
    <lineage>
        <taxon>Bacteria</taxon>
        <taxon>Pseudomonadati</taxon>
        <taxon>Pseudomonadota</taxon>
        <taxon>Gammaproteobacteria</taxon>
        <taxon>Legionellales</taxon>
        <taxon>Legionellaceae</taxon>
        <taxon>Legionella</taxon>
    </lineage>
</organism>
<keyword evidence="1" id="KW-0597">Phosphoprotein</keyword>
<dbReference type="InterPro" id="IPR001789">
    <property type="entry name" value="Sig_transdc_resp-reg_receiver"/>
</dbReference>
<accession>A0A0W0W1E0</accession>
<dbReference type="GO" id="GO:0000160">
    <property type="term" value="P:phosphorelay signal transduction system"/>
    <property type="evidence" value="ECO:0007669"/>
    <property type="project" value="InterPro"/>
</dbReference>
<dbReference type="Pfam" id="PF00072">
    <property type="entry name" value="Response_reg"/>
    <property type="match status" value="1"/>
</dbReference>
<dbReference type="AlphaFoldDB" id="A0A0W0W1E0"/>
<dbReference type="Proteomes" id="UP000054869">
    <property type="component" value="Unassembled WGS sequence"/>
</dbReference>
<sequence length="149" mass="17453">MDEQKFRTILLIEDSNEDYYATKRAFEKSGVANQLYRCADGIEALDYLYRRDKYADPLTSPRPNVILLDLNLPKKDGRDVLKTVKSDPDLQIIPIIVLTTSLDERDINYCYQMGANSYIQKPVDLNRFIEAIRRLKDYWFEIVILPRGK</sequence>
<evidence type="ECO:0000259" key="2">
    <source>
        <dbReference type="PROSITE" id="PS50110"/>
    </source>
</evidence>
<dbReference type="InterPro" id="IPR052893">
    <property type="entry name" value="TCS_response_regulator"/>
</dbReference>
<dbReference type="InterPro" id="IPR011006">
    <property type="entry name" value="CheY-like_superfamily"/>
</dbReference>
<evidence type="ECO:0000256" key="1">
    <source>
        <dbReference type="PROSITE-ProRule" id="PRU00169"/>
    </source>
</evidence>
<gene>
    <name evidence="3" type="ORF">Llan_0006</name>
</gene>
<dbReference type="Gene3D" id="3.40.50.2300">
    <property type="match status" value="1"/>
</dbReference>
<dbReference type="SUPFAM" id="SSF52172">
    <property type="entry name" value="CheY-like"/>
    <property type="match status" value="1"/>
</dbReference>
<dbReference type="SMART" id="SM00448">
    <property type="entry name" value="REC"/>
    <property type="match status" value="1"/>
</dbReference>
<dbReference type="EMBL" id="LNYI01000001">
    <property type="protein sequence ID" value="KTD26111.1"/>
    <property type="molecule type" value="Genomic_DNA"/>
</dbReference>
<dbReference type="STRING" id="45067.Llan_0006"/>
<comment type="caution">
    <text evidence="3">The sequence shown here is derived from an EMBL/GenBank/DDBJ whole genome shotgun (WGS) entry which is preliminary data.</text>
</comment>
<dbReference type="OrthoDB" id="9793549at2"/>
<dbReference type="PATRIC" id="fig|45067.4.peg.6"/>
<feature type="modified residue" description="4-aspartylphosphate" evidence="1">
    <location>
        <position position="69"/>
    </location>
</feature>
<dbReference type="CDD" id="cd17557">
    <property type="entry name" value="REC_Rcp-like"/>
    <property type="match status" value="1"/>
</dbReference>
<dbReference type="eggNOG" id="COG3437">
    <property type="taxonomic scope" value="Bacteria"/>
</dbReference>
<dbReference type="PANTHER" id="PTHR44520">
    <property type="entry name" value="RESPONSE REGULATOR RCP1-RELATED"/>
    <property type="match status" value="1"/>
</dbReference>
<evidence type="ECO:0000313" key="4">
    <source>
        <dbReference type="Proteomes" id="UP000054869"/>
    </source>
</evidence>